<proteinExistence type="predicted"/>
<evidence type="ECO:0000313" key="1">
    <source>
        <dbReference type="EMBL" id="GFR15494.1"/>
    </source>
</evidence>
<evidence type="ECO:0000313" key="2">
    <source>
        <dbReference type="Proteomes" id="UP000887116"/>
    </source>
</evidence>
<name>A0A8X6H2S4_TRICU</name>
<comment type="caution">
    <text evidence="1">The sequence shown here is derived from an EMBL/GenBank/DDBJ whole genome shotgun (WGS) entry which is preliminary data.</text>
</comment>
<accession>A0A8X6H2S4</accession>
<protein>
    <submittedName>
        <fullName evidence="1">Putative AC transposase</fullName>
    </submittedName>
</protein>
<organism evidence="1 2">
    <name type="scientific">Trichonephila clavata</name>
    <name type="common">Joro spider</name>
    <name type="synonym">Nephila clavata</name>
    <dbReference type="NCBI Taxonomy" id="2740835"/>
    <lineage>
        <taxon>Eukaryota</taxon>
        <taxon>Metazoa</taxon>
        <taxon>Ecdysozoa</taxon>
        <taxon>Arthropoda</taxon>
        <taxon>Chelicerata</taxon>
        <taxon>Arachnida</taxon>
        <taxon>Araneae</taxon>
        <taxon>Araneomorphae</taxon>
        <taxon>Entelegynae</taxon>
        <taxon>Araneoidea</taxon>
        <taxon>Nephilidae</taxon>
        <taxon>Trichonephila</taxon>
    </lineage>
</organism>
<dbReference type="Proteomes" id="UP000887116">
    <property type="component" value="Unassembled WGS sequence"/>
</dbReference>
<dbReference type="EMBL" id="BMAO01037128">
    <property type="protein sequence ID" value="GFR15494.1"/>
    <property type="molecule type" value="Genomic_DNA"/>
</dbReference>
<dbReference type="AlphaFoldDB" id="A0A8X6H2S4"/>
<sequence length="144" mass="16545">MRFKNIPKSANTVRKIVIEYSNKLRNSVIREITDKKINGNIVGERFSLSFDEWTSLRNRRYLNIIVHGQFSDFWSLGLARIYGSLPAEKCIELLEEKLAKHKINLHTDIVDIMTDGASVMKKNGQNIICRSAVMFCTWCAAACY</sequence>
<reference evidence="1" key="1">
    <citation type="submission" date="2020-07" db="EMBL/GenBank/DDBJ databases">
        <title>Multicomponent nature underlies the extraordinary mechanical properties of spider dragline silk.</title>
        <authorList>
            <person name="Kono N."/>
            <person name="Nakamura H."/>
            <person name="Mori M."/>
            <person name="Yoshida Y."/>
            <person name="Ohtoshi R."/>
            <person name="Malay A.D."/>
            <person name="Moran D.A.P."/>
            <person name="Tomita M."/>
            <person name="Numata K."/>
            <person name="Arakawa K."/>
        </authorList>
    </citation>
    <scope>NUCLEOTIDE SEQUENCE</scope>
</reference>
<dbReference type="OrthoDB" id="6437568at2759"/>
<gene>
    <name evidence="1" type="primary">Fcan01_25450</name>
    <name evidence="1" type="ORF">TNCT_467141</name>
</gene>
<keyword evidence="2" id="KW-1185">Reference proteome</keyword>